<keyword evidence="3" id="KW-0418">Kinase</keyword>
<name>A0A5E4MRH1_9HEMI</name>
<keyword evidence="3" id="KW-0675">Receptor</keyword>
<feature type="compositionally biased region" description="Polar residues" evidence="1">
    <location>
        <begin position="111"/>
        <end position="120"/>
    </location>
</feature>
<feature type="compositionally biased region" description="Polar residues" evidence="1">
    <location>
        <begin position="132"/>
        <end position="144"/>
    </location>
</feature>
<dbReference type="InterPro" id="IPR011641">
    <property type="entry name" value="Tyr-kin_ephrin_A/B_rcpt-like"/>
</dbReference>
<proteinExistence type="predicted"/>
<dbReference type="Gene3D" id="2.10.50.10">
    <property type="entry name" value="Tumor Necrosis Factor Receptor, subunit A, domain 2"/>
    <property type="match status" value="1"/>
</dbReference>
<sequence length="497" mass="54210">MICFNPRPLFVVGYWTICSVTTIFGRVTNFARAGGNVAEYDCEWDGEMAKRLDGHNKPAMVGSSWPPAAKCHGGGGKGDRKLQNDTAKYAGRSSESSGGAQWRARKWKPTRTPSGKSNASWPPGGRRRATVRPSNATQEAGRQSKTSDRGVSRTTTHSGAAAPRGGRKVFGDENDCVSASDGRPCVCYMTDFLDSVGQLLDEAKLVRDDTAAAVAAFACPSYKTVPPAFVVYPWPPPSTATAVRLSGQISDRKNKNETADVAAAPSRKKVDFDYVVNYRLEKSKDAIDKPIYEILGTALYKTDSGSGCVQEIIDPMIKKLPGFMQNEICPEGSSQHACNVVVESSKCLKNENSLEIKYAVTLNDKANYLTRVRTSRKGQNALFYQKLLAKISNVLVGNLNKTLAVQIQSKYSLIDTYFKSDLTRKIVNKFVSCKPGFGIREVFCSACPPHHYSPDKSADCLKCSKGFYQPVAGSVKCVKCPNFLANGCNKINTKYTV</sequence>
<accession>A0A5E4MRH1</accession>
<keyword evidence="4" id="KW-1185">Reference proteome</keyword>
<evidence type="ECO:0000256" key="1">
    <source>
        <dbReference type="SAM" id="MobiDB-lite"/>
    </source>
</evidence>
<dbReference type="GO" id="GO:0016301">
    <property type="term" value="F:kinase activity"/>
    <property type="evidence" value="ECO:0007669"/>
    <property type="project" value="UniProtKB-KW"/>
</dbReference>
<gene>
    <name evidence="3" type="ORF">CINCED_3A021620</name>
</gene>
<organism evidence="3 4">
    <name type="scientific">Cinara cedri</name>
    <dbReference type="NCBI Taxonomy" id="506608"/>
    <lineage>
        <taxon>Eukaryota</taxon>
        <taxon>Metazoa</taxon>
        <taxon>Ecdysozoa</taxon>
        <taxon>Arthropoda</taxon>
        <taxon>Hexapoda</taxon>
        <taxon>Insecta</taxon>
        <taxon>Pterygota</taxon>
        <taxon>Neoptera</taxon>
        <taxon>Paraneoptera</taxon>
        <taxon>Hemiptera</taxon>
        <taxon>Sternorrhyncha</taxon>
        <taxon>Aphidomorpha</taxon>
        <taxon>Aphidoidea</taxon>
        <taxon>Aphididae</taxon>
        <taxon>Lachninae</taxon>
        <taxon>Cinara</taxon>
    </lineage>
</organism>
<dbReference type="Pfam" id="PF07699">
    <property type="entry name" value="Ephrin_rec_like"/>
    <property type="match status" value="1"/>
</dbReference>
<protein>
    <submittedName>
        <fullName evidence="3">Tyrosine-protein kinase ephrin type A/B receptor-like</fullName>
    </submittedName>
</protein>
<evidence type="ECO:0000313" key="3">
    <source>
        <dbReference type="EMBL" id="VVC32942.1"/>
    </source>
</evidence>
<feature type="domain" description="Tyrosine-protein kinase ephrin type A/B receptor-like" evidence="2">
    <location>
        <begin position="452"/>
        <end position="482"/>
    </location>
</feature>
<dbReference type="OrthoDB" id="6594910at2759"/>
<reference evidence="3 4" key="1">
    <citation type="submission" date="2019-08" db="EMBL/GenBank/DDBJ databases">
        <authorList>
            <person name="Alioto T."/>
            <person name="Alioto T."/>
            <person name="Gomez Garrido J."/>
        </authorList>
    </citation>
    <scope>NUCLEOTIDE SEQUENCE [LARGE SCALE GENOMIC DNA]</scope>
</reference>
<evidence type="ECO:0000313" key="4">
    <source>
        <dbReference type="Proteomes" id="UP000325440"/>
    </source>
</evidence>
<dbReference type="Proteomes" id="UP000325440">
    <property type="component" value="Unassembled WGS sequence"/>
</dbReference>
<dbReference type="SMART" id="SM01411">
    <property type="entry name" value="Ephrin_rec_like"/>
    <property type="match status" value="1"/>
</dbReference>
<keyword evidence="3" id="KW-0808">Transferase</keyword>
<dbReference type="AlphaFoldDB" id="A0A5E4MRH1"/>
<dbReference type="EMBL" id="CABPRJ010000961">
    <property type="protein sequence ID" value="VVC32942.1"/>
    <property type="molecule type" value="Genomic_DNA"/>
</dbReference>
<evidence type="ECO:0000259" key="2">
    <source>
        <dbReference type="Pfam" id="PF07699"/>
    </source>
</evidence>
<feature type="region of interest" description="Disordered" evidence="1">
    <location>
        <begin position="64"/>
        <end position="171"/>
    </location>
</feature>